<evidence type="ECO:0000313" key="2">
    <source>
        <dbReference type="EMBL" id="CAD7641636.1"/>
    </source>
</evidence>
<evidence type="ECO:0000256" key="1">
    <source>
        <dbReference type="SAM" id="MobiDB-lite"/>
    </source>
</evidence>
<sequence>MSNTGLIEPFIITTIDVRRLPVRLDDWFVVETMFAPDGEVNNQTIWKGVDPEAIMDSKLKCVFNGTDASDNKEPPAEEVVKTLRRTTRS</sequence>
<gene>
    <name evidence="2" type="ORF">ONB1V03_LOCUS3200</name>
</gene>
<feature type="compositionally biased region" description="Basic and acidic residues" evidence="1">
    <location>
        <begin position="69"/>
        <end position="81"/>
    </location>
</feature>
<accession>A0A7R9LH47</accession>
<protein>
    <submittedName>
        <fullName evidence="2">Uncharacterized protein</fullName>
    </submittedName>
</protein>
<dbReference type="Gene3D" id="2.60.40.10">
    <property type="entry name" value="Immunoglobulins"/>
    <property type="match status" value="1"/>
</dbReference>
<dbReference type="OrthoDB" id="264603at2759"/>
<dbReference type="SUPFAM" id="SSF49354">
    <property type="entry name" value="PapD-like"/>
    <property type="match status" value="1"/>
</dbReference>
<dbReference type="InterPro" id="IPR008962">
    <property type="entry name" value="PapD-like_sf"/>
</dbReference>
<dbReference type="EMBL" id="CAJPVJ010000890">
    <property type="protein sequence ID" value="CAG2163626.1"/>
    <property type="molecule type" value="Genomic_DNA"/>
</dbReference>
<dbReference type="Proteomes" id="UP000728032">
    <property type="component" value="Unassembled WGS sequence"/>
</dbReference>
<feature type="region of interest" description="Disordered" evidence="1">
    <location>
        <begin position="66"/>
        <end position="89"/>
    </location>
</feature>
<dbReference type="EMBL" id="OC915715">
    <property type="protein sequence ID" value="CAD7641636.1"/>
    <property type="molecule type" value="Genomic_DNA"/>
</dbReference>
<dbReference type="InterPro" id="IPR013783">
    <property type="entry name" value="Ig-like_fold"/>
</dbReference>
<name>A0A7R9LH47_9ACAR</name>
<keyword evidence="3" id="KW-1185">Reference proteome</keyword>
<evidence type="ECO:0000313" key="3">
    <source>
        <dbReference type="Proteomes" id="UP000728032"/>
    </source>
</evidence>
<dbReference type="AlphaFoldDB" id="A0A7R9LH47"/>
<proteinExistence type="predicted"/>
<reference evidence="2" key="1">
    <citation type="submission" date="2020-11" db="EMBL/GenBank/DDBJ databases">
        <authorList>
            <person name="Tran Van P."/>
        </authorList>
    </citation>
    <scope>NUCLEOTIDE SEQUENCE</scope>
</reference>
<organism evidence="2">
    <name type="scientific">Oppiella nova</name>
    <dbReference type="NCBI Taxonomy" id="334625"/>
    <lineage>
        <taxon>Eukaryota</taxon>
        <taxon>Metazoa</taxon>
        <taxon>Ecdysozoa</taxon>
        <taxon>Arthropoda</taxon>
        <taxon>Chelicerata</taxon>
        <taxon>Arachnida</taxon>
        <taxon>Acari</taxon>
        <taxon>Acariformes</taxon>
        <taxon>Sarcoptiformes</taxon>
        <taxon>Oribatida</taxon>
        <taxon>Brachypylina</taxon>
        <taxon>Oppioidea</taxon>
        <taxon>Oppiidae</taxon>
        <taxon>Oppiella</taxon>
    </lineage>
</organism>